<feature type="region of interest" description="Disordered" evidence="1">
    <location>
        <begin position="238"/>
        <end position="391"/>
    </location>
</feature>
<gene>
    <name evidence="2" type="primary">Dwil\GK16737</name>
    <name evidence="2" type="ORF">Dwil_GK16737</name>
</gene>
<protein>
    <submittedName>
        <fullName evidence="2">Uncharacterized protein</fullName>
    </submittedName>
</protein>
<feature type="region of interest" description="Disordered" evidence="1">
    <location>
        <begin position="1"/>
        <end position="64"/>
    </location>
</feature>
<evidence type="ECO:0000256" key="1">
    <source>
        <dbReference type="SAM" id="MobiDB-lite"/>
    </source>
</evidence>
<feature type="compositionally biased region" description="Polar residues" evidence="1">
    <location>
        <begin position="240"/>
        <end position="257"/>
    </location>
</feature>
<keyword evidence="3" id="KW-1185">Reference proteome</keyword>
<feature type="compositionally biased region" description="Basic and acidic residues" evidence="1">
    <location>
        <begin position="21"/>
        <end position="43"/>
    </location>
</feature>
<dbReference type="Proteomes" id="UP000007798">
    <property type="component" value="Unassembled WGS sequence"/>
</dbReference>
<dbReference type="InterPro" id="IPR038635">
    <property type="entry name" value="CCR4-NOT_su2/3/5_C_sf"/>
</dbReference>
<proteinExistence type="predicted"/>
<organism evidence="2 3">
    <name type="scientific">Drosophila willistoni</name>
    <name type="common">Fruit fly</name>
    <dbReference type="NCBI Taxonomy" id="7260"/>
    <lineage>
        <taxon>Eukaryota</taxon>
        <taxon>Metazoa</taxon>
        <taxon>Ecdysozoa</taxon>
        <taxon>Arthropoda</taxon>
        <taxon>Hexapoda</taxon>
        <taxon>Insecta</taxon>
        <taxon>Pterygota</taxon>
        <taxon>Neoptera</taxon>
        <taxon>Endopterygota</taxon>
        <taxon>Diptera</taxon>
        <taxon>Brachycera</taxon>
        <taxon>Muscomorpha</taxon>
        <taxon>Ephydroidea</taxon>
        <taxon>Drosophilidae</taxon>
        <taxon>Drosophila</taxon>
        <taxon>Sophophora</taxon>
    </lineage>
</organism>
<feature type="compositionally biased region" description="Polar residues" evidence="1">
    <location>
        <begin position="362"/>
        <end position="391"/>
    </location>
</feature>
<name>A0A0Q9WQV0_DROWI</name>
<evidence type="ECO:0000313" key="3">
    <source>
        <dbReference type="Proteomes" id="UP000007798"/>
    </source>
</evidence>
<reference evidence="2 3" key="1">
    <citation type="journal article" date="2007" name="Nature">
        <title>Evolution of genes and genomes on the Drosophila phylogeny.</title>
        <authorList>
            <consortium name="Drosophila 12 Genomes Consortium"/>
            <person name="Clark A.G."/>
            <person name="Eisen M.B."/>
            <person name="Smith D.R."/>
            <person name="Bergman C.M."/>
            <person name="Oliver B."/>
            <person name="Markow T.A."/>
            <person name="Kaufman T.C."/>
            <person name="Kellis M."/>
            <person name="Gelbart W."/>
            <person name="Iyer V.N."/>
            <person name="Pollard D.A."/>
            <person name="Sackton T.B."/>
            <person name="Larracuente A.M."/>
            <person name="Singh N.D."/>
            <person name="Abad J.P."/>
            <person name="Abt D.N."/>
            <person name="Adryan B."/>
            <person name="Aguade M."/>
            <person name="Akashi H."/>
            <person name="Anderson W.W."/>
            <person name="Aquadro C.F."/>
            <person name="Ardell D.H."/>
            <person name="Arguello R."/>
            <person name="Artieri C.G."/>
            <person name="Barbash D.A."/>
            <person name="Barker D."/>
            <person name="Barsanti P."/>
            <person name="Batterham P."/>
            <person name="Batzoglou S."/>
            <person name="Begun D."/>
            <person name="Bhutkar A."/>
            <person name="Blanco E."/>
            <person name="Bosak S.A."/>
            <person name="Bradley R.K."/>
            <person name="Brand A.D."/>
            <person name="Brent M.R."/>
            <person name="Brooks A.N."/>
            <person name="Brown R.H."/>
            <person name="Butlin R.K."/>
            <person name="Caggese C."/>
            <person name="Calvi B.R."/>
            <person name="Bernardo de Carvalho A."/>
            <person name="Caspi A."/>
            <person name="Castrezana S."/>
            <person name="Celniker S.E."/>
            <person name="Chang J.L."/>
            <person name="Chapple C."/>
            <person name="Chatterji S."/>
            <person name="Chinwalla A."/>
            <person name="Civetta A."/>
            <person name="Clifton S.W."/>
            <person name="Comeron J.M."/>
            <person name="Costello J.C."/>
            <person name="Coyne J.A."/>
            <person name="Daub J."/>
            <person name="David R.G."/>
            <person name="Delcher A.L."/>
            <person name="Delehaunty K."/>
            <person name="Do C.B."/>
            <person name="Ebling H."/>
            <person name="Edwards K."/>
            <person name="Eickbush T."/>
            <person name="Evans J.D."/>
            <person name="Filipski A."/>
            <person name="Findeiss S."/>
            <person name="Freyhult E."/>
            <person name="Fulton L."/>
            <person name="Fulton R."/>
            <person name="Garcia A.C."/>
            <person name="Gardiner A."/>
            <person name="Garfield D.A."/>
            <person name="Garvin B.E."/>
            <person name="Gibson G."/>
            <person name="Gilbert D."/>
            <person name="Gnerre S."/>
            <person name="Godfrey J."/>
            <person name="Good R."/>
            <person name="Gotea V."/>
            <person name="Gravely B."/>
            <person name="Greenberg A.J."/>
            <person name="Griffiths-Jones S."/>
            <person name="Gross S."/>
            <person name="Guigo R."/>
            <person name="Gustafson E.A."/>
            <person name="Haerty W."/>
            <person name="Hahn M.W."/>
            <person name="Halligan D.L."/>
            <person name="Halpern A.L."/>
            <person name="Halter G.M."/>
            <person name="Han M.V."/>
            <person name="Heger A."/>
            <person name="Hillier L."/>
            <person name="Hinrichs A.S."/>
            <person name="Holmes I."/>
            <person name="Hoskins R.A."/>
            <person name="Hubisz M.J."/>
            <person name="Hultmark D."/>
            <person name="Huntley M.A."/>
            <person name="Jaffe D.B."/>
            <person name="Jagadeeshan S."/>
            <person name="Jeck W.R."/>
            <person name="Johnson J."/>
            <person name="Jones C.D."/>
            <person name="Jordan W.C."/>
            <person name="Karpen G.H."/>
            <person name="Kataoka E."/>
            <person name="Keightley P.D."/>
            <person name="Kheradpour P."/>
            <person name="Kirkness E.F."/>
            <person name="Koerich L.B."/>
            <person name="Kristiansen K."/>
            <person name="Kudrna D."/>
            <person name="Kulathinal R.J."/>
            <person name="Kumar S."/>
            <person name="Kwok R."/>
            <person name="Lander E."/>
            <person name="Langley C.H."/>
            <person name="Lapoint R."/>
            <person name="Lazzaro B.P."/>
            <person name="Lee S.J."/>
            <person name="Levesque L."/>
            <person name="Li R."/>
            <person name="Lin C.F."/>
            <person name="Lin M.F."/>
            <person name="Lindblad-Toh K."/>
            <person name="Llopart A."/>
            <person name="Long M."/>
            <person name="Low L."/>
            <person name="Lozovsky E."/>
            <person name="Lu J."/>
            <person name="Luo M."/>
            <person name="Machado C.A."/>
            <person name="Makalowski W."/>
            <person name="Marzo M."/>
            <person name="Matsuda M."/>
            <person name="Matzkin L."/>
            <person name="McAllister B."/>
            <person name="McBride C.S."/>
            <person name="McKernan B."/>
            <person name="McKernan K."/>
            <person name="Mendez-Lago M."/>
            <person name="Minx P."/>
            <person name="Mollenhauer M.U."/>
            <person name="Montooth K."/>
            <person name="Mount S.M."/>
            <person name="Mu X."/>
            <person name="Myers E."/>
            <person name="Negre B."/>
            <person name="Newfeld S."/>
            <person name="Nielsen R."/>
            <person name="Noor M.A."/>
            <person name="O'Grady P."/>
            <person name="Pachter L."/>
            <person name="Papaceit M."/>
            <person name="Parisi M.J."/>
            <person name="Parisi M."/>
            <person name="Parts L."/>
            <person name="Pedersen J.S."/>
            <person name="Pesole G."/>
            <person name="Phillippy A.M."/>
            <person name="Ponting C.P."/>
            <person name="Pop M."/>
            <person name="Porcelli D."/>
            <person name="Powell J.R."/>
            <person name="Prohaska S."/>
            <person name="Pruitt K."/>
            <person name="Puig M."/>
            <person name="Quesneville H."/>
            <person name="Ram K.R."/>
            <person name="Rand D."/>
            <person name="Rasmussen M.D."/>
            <person name="Reed L.K."/>
            <person name="Reenan R."/>
            <person name="Reily A."/>
            <person name="Remington K.A."/>
            <person name="Rieger T.T."/>
            <person name="Ritchie M.G."/>
            <person name="Robin C."/>
            <person name="Rogers Y.H."/>
            <person name="Rohde C."/>
            <person name="Rozas J."/>
            <person name="Rubenfield M.J."/>
            <person name="Ruiz A."/>
            <person name="Russo S."/>
            <person name="Salzberg S.L."/>
            <person name="Sanchez-Gracia A."/>
            <person name="Saranga D.J."/>
            <person name="Sato H."/>
            <person name="Schaeffer S.W."/>
            <person name="Schatz M.C."/>
            <person name="Schlenke T."/>
            <person name="Schwartz R."/>
            <person name="Segarra C."/>
            <person name="Singh R.S."/>
            <person name="Sirot L."/>
            <person name="Sirota M."/>
            <person name="Sisneros N.B."/>
            <person name="Smith C.D."/>
            <person name="Smith T.F."/>
            <person name="Spieth J."/>
            <person name="Stage D.E."/>
            <person name="Stark A."/>
            <person name="Stephan W."/>
            <person name="Strausberg R.L."/>
            <person name="Strempel S."/>
            <person name="Sturgill D."/>
            <person name="Sutton G."/>
            <person name="Sutton G.G."/>
            <person name="Tao W."/>
            <person name="Teichmann S."/>
            <person name="Tobari Y.N."/>
            <person name="Tomimura Y."/>
            <person name="Tsolas J.M."/>
            <person name="Valente V.L."/>
            <person name="Venter E."/>
            <person name="Venter J.C."/>
            <person name="Vicario S."/>
            <person name="Vieira F.G."/>
            <person name="Vilella A.J."/>
            <person name="Villasante A."/>
            <person name="Walenz B."/>
            <person name="Wang J."/>
            <person name="Wasserman M."/>
            <person name="Watts T."/>
            <person name="Wilson D."/>
            <person name="Wilson R.K."/>
            <person name="Wing R.A."/>
            <person name="Wolfner M.F."/>
            <person name="Wong A."/>
            <person name="Wong G.K."/>
            <person name="Wu C.I."/>
            <person name="Wu G."/>
            <person name="Yamamoto D."/>
            <person name="Yang H.P."/>
            <person name="Yang S.P."/>
            <person name="Yorke J.A."/>
            <person name="Yoshida K."/>
            <person name="Zdobnov E."/>
            <person name="Zhang P."/>
            <person name="Zhang Y."/>
            <person name="Zimin A.V."/>
            <person name="Baldwin J."/>
            <person name="Abdouelleil A."/>
            <person name="Abdulkadir J."/>
            <person name="Abebe A."/>
            <person name="Abera B."/>
            <person name="Abreu J."/>
            <person name="Acer S.C."/>
            <person name="Aftuck L."/>
            <person name="Alexander A."/>
            <person name="An P."/>
            <person name="Anderson E."/>
            <person name="Anderson S."/>
            <person name="Arachi H."/>
            <person name="Azer M."/>
            <person name="Bachantsang P."/>
            <person name="Barry A."/>
            <person name="Bayul T."/>
            <person name="Berlin A."/>
            <person name="Bessette D."/>
            <person name="Bloom T."/>
            <person name="Blye J."/>
            <person name="Boguslavskiy L."/>
            <person name="Bonnet C."/>
            <person name="Boukhgalter B."/>
            <person name="Bourzgui I."/>
            <person name="Brown A."/>
            <person name="Cahill P."/>
            <person name="Channer S."/>
            <person name="Cheshatsang Y."/>
            <person name="Chuda L."/>
            <person name="Citroen M."/>
            <person name="Collymore A."/>
            <person name="Cooke P."/>
            <person name="Costello M."/>
            <person name="D'Aco K."/>
            <person name="Daza R."/>
            <person name="De Haan G."/>
            <person name="DeGray S."/>
            <person name="DeMaso C."/>
            <person name="Dhargay N."/>
            <person name="Dooley K."/>
            <person name="Dooley E."/>
            <person name="Doricent M."/>
            <person name="Dorje P."/>
            <person name="Dorjee K."/>
            <person name="Dupes A."/>
            <person name="Elong R."/>
            <person name="Falk J."/>
            <person name="Farina A."/>
            <person name="Faro S."/>
            <person name="Ferguson D."/>
            <person name="Fisher S."/>
            <person name="Foley C.D."/>
            <person name="Franke A."/>
            <person name="Friedrich D."/>
            <person name="Gadbois L."/>
            <person name="Gearin G."/>
            <person name="Gearin C.R."/>
            <person name="Giannoukos G."/>
            <person name="Goode T."/>
            <person name="Graham J."/>
            <person name="Grandbois E."/>
            <person name="Grewal S."/>
            <person name="Gyaltsen K."/>
            <person name="Hafez N."/>
            <person name="Hagos B."/>
            <person name="Hall J."/>
            <person name="Henson C."/>
            <person name="Hollinger A."/>
            <person name="Honan T."/>
            <person name="Huard M.D."/>
            <person name="Hughes L."/>
            <person name="Hurhula B."/>
            <person name="Husby M.E."/>
            <person name="Kamat A."/>
            <person name="Kanga B."/>
            <person name="Kashin S."/>
            <person name="Khazanovich D."/>
            <person name="Kisner P."/>
            <person name="Lance K."/>
            <person name="Lara M."/>
            <person name="Lee W."/>
            <person name="Lennon N."/>
            <person name="Letendre F."/>
            <person name="LeVine R."/>
            <person name="Lipovsky A."/>
            <person name="Liu X."/>
            <person name="Liu J."/>
            <person name="Liu S."/>
            <person name="Lokyitsang T."/>
            <person name="Lokyitsang Y."/>
            <person name="Lubonja R."/>
            <person name="Lui A."/>
            <person name="MacDonald P."/>
            <person name="Magnisalis V."/>
            <person name="Maru K."/>
            <person name="Matthews C."/>
            <person name="McCusker W."/>
            <person name="McDonough S."/>
            <person name="Mehta T."/>
            <person name="Meldrim J."/>
            <person name="Meneus L."/>
            <person name="Mihai O."/>
            <person name="Mihalev A."/>
            <person name="Mihova T."/>
            <person name="Mittelman R."/>
            <person name="Mlenga V."/>
            <person name="Montmayeur A."/>
            <person name="Mulrain L."/>
            <person name="Navidi A."/>
            <person name="Naylor J."/>
            <person name="Negash T."/>
            <person name="Nguyen T."/>
            <person name="Nguyen N."/>
            <person name="Nicol R."/>
            <person name="Norbu C."/>
            <person name="Norbu N."/>
            <person name="Novod N."/>
            <person name="O'Neill B."/>
            <person name="Osman S."/>
            <person name="Markiewicz E."/>
            <person name="Oyono O.L."/>
            <person name="Patti C."/>
            <person name="Phunkhang P."/>
            <person name="Pierre F."/>
            <person name="Priest M."/>
            <person name="Raghuraman S."/>
            <person name="Rege F."/>
            <person name="Reyes R."/>
            <person name="Rise C."/>
            <person name="Rogov P."/>
            <person name="Ross K."/>
            <person name="Ryan E."/>
            <person name="Settipalli S."/>
            <person name="Shea T."/>
            <person name="Sherpa N."/>
            <person name="Shi L."/>
            <person name="Shih D."/>
            <person name="Sparrow T."/>
            <person name="Spaulding J."/>
            <person name="Stalker J."/>
            <person name="Stange-Thomann N."/>
            <person name="Stavropoulos S."/>
            <person name="Stone C."/>
            <person name="Strader C."/>
            <person name="Tesfaye S."/>
            <person name="Thomson T."/>
            <person name="Thoulutsang Y."/>
            <person name="Thoulutsang D."/>
            <person name="Topham K."/>
            <person name="Topping I."/>
            <person name="Tsamla T."/>
            <person name="Vassiliev H."/>
            <person name="Vo A."/>
            <person name="Wangchuk T."/>
            <person name="Wangdi T."/>
            <person name="Weiand M."/>
            <person name="Wilkinson J."/>
            <person name="Wilson A."/>
            <person name="Yadav S."/>
            <person name="Young G."/>
            <person name="Yu Q."/>
            <person name="Zembek L."/>
            <person name="Zhong D."/>
            <person name="Zimmer A."/>
            <person name="Zwirko Z."/>
            <person name="Jaffe D.B."/>
            <person name="Alvarez P."/>
            <person name="Brockman W."/>
            <person name="Butler J."/>
            <person name="Chin C."/>
            <person name="Gnerre S."/>
            <person name="Grabherr M."/>
            <person name="Kleber M."/>
            <person name="Mauceli E."/>
            <person name="MacCallum I."/>
        </authorList>
    </citation>
    <scope>NUCLEOTIDE SEQUENCE [LARGE SCALE GENOMIC DNA]</scope>
    <source>
        <strain evidence="3">Tucson 14030-0811.24</strain>
    </source>
</reference>
<accession>A0A0Q9WQV0</accession>
<dbReference type="eggNOG" id="ENOG502S2AB">
    <property type="taxonomic scope" value="Eukaryota"/>
</dbReference>
<dbReference type="Gene3D" id="2.30.30.1020">
    <property type="entry name" value="CCR4-NOT complex subunit 2/3/5, C-terminal domain"/>
    <property type="match status" value="1"/>
</dbReference>
<dbReference type="AlphaFoldDB" id="A0A0Q9WQV0"/>
<dbReference type="InParanoid" id="A0A0Q9WQV0"/>
<evidence type="ECO:0000313" key="2">
    <source>
        <dbReference type="EMBL" id="KRF97731.1"/>
    </source>
</evidence>
<sequence length="435" mass="47966">MPRRRRPPCKMNPLAALQQKKSPDNSRRERDRERERDHDREYPHTQTHRQHHHSAAASGSVFNDTSPKTKEYKLFPELHNQTASLPTFADIFGQPLPILFNFPHEDMPTCSIKAGIECAMLHDNYGIADMLETIRNAHTNPNIALLSIGEDLSCFGLDLAAQGDIYVHFNGPFTQDPPQRSSMDCALELGMRGMRDAMIKYPSRPPIWESFVPETRNLGLIGLNTPWKSSFGSSYKPGSATYSAGPDSTSRYTSLATPSAYRPSFSGGTYRIKRDPPAPATSSPVTATYVSRYGKTEPKEAISSSDRSSPIKRYTGTTTSTLGKYGRSRDPSPVALEHTSRAKSRDPSPVIDNGRSKLGPSYRSNNASRNGYSSRFGSNSTRINGSSSANTTLDKSISYLTTTIARGNIRFGCGGYTSNITYTTGQHNSATYTSH</sequence>
<dbReference type="EMBL" id="CH963847">
    <property type="protein sequence ID" value="KRF97731.1"/>
    <property type="molecule type" value="Genomic_DNA"/>
</dbReference>
<dbReference type="OrthoDB" id="25391at2759"/>